<evidence type="ECO:0000256" key="11">
    <source>
        <dbReference type="ARBA" id="ARBA00075328"/>
    </source>
</evidence>
<evidence type="ECO:0000256" key="2">
    <source>
        <dbReference type="ARBA" id="ARBA00022679"/>
    </source>
</evidence>
<sequence length="266" mass="28194">MLSPTELERYARHIVLQEVGGPGQAKLQQAAVLVIGAGGLGAPVLMYLAAAGVGRLGAVDDDTVSLSNLQRQIIHGTPDLGRRKVDSAADRVQALNPHVQFVGHPLRLNAGNALDLFGGYDLVIDGSDNFATRYLVSDGCYLARKPLITGALGAFDGSVTTIRAHERNAAGELNPSYRCLFPEPPPPGAVPTCQEAGVLGALAGMIGSMMALEAIREIVGFGDSLVGRLLMIDARAMRFETLRYRRDPHNPLNGDAPTIVDLSGHR</sequence>
<comment type="caution">
    <text evidence="14">The sequence shown here is derived from an EMBL/GenBank/DDBJ whole genome shotgun (WGS) entry which is preliminary data.</text>
</comment>
<keyword evidence="14" id="KW-0548">Nucleotidyltransferase</keyword>
<evidence type="ECO:0000256" key="9">
    <source>
        <dbReference type="ARBA" id="ARBA00073635"/>
    </source>
</evidence>
<feature type="domain" description="THIF-type NAD/FAD binding fold" evidence="13">
    <location>
        <begin position="10"/>
        <end position="247"/>
    </location>
</feature>
<evidence type="ECO:0000256" key="4">
    <source>
        <dbReference type="ARBA" id="ARBA00022840"/>
    </source>
</evidence>
<evidence type="ECO:0000256" key="5">
    <source>
        <dbReference type="ARBA" id="ARBA00052218"/>
    </source>
</evidence>
<dbReference type="GO" id="GO:0008146">
    <property type="term" value="F:sulfotransferase activity"/>
    <property type="evidence" value="ECO:0007669"/>
    <property type="project" value="TreeGrafter"/>
</dbReference>
<dbReference type="GO" id="GO:0005829">
    <property type="term" value="C:cytosol"/>
    <property type="evidence" value="ECO:0007669"/>
    <property type="project" value="TreeGrafter"/>
</dbReference>
<dbReference type="NCBIfam" id="NF004281">
    <property type="entry name" value="PRK05690.1"/>
    <property type="match status" value="1"/>
</dbReference>
<dbReference type="GO" id="GO:0005524">
    <property type="term" value="F:ATP binding"/>
    <property type="evidence" value="ECO:0007669"/>
    <property type="project" value="UniProtKB-KW"/>
</dbReference>
<dbReference type="InterPro" id="IPR045886">
    <property type="entry name" value="ThiF/MoeB/HesA"/>
</dbReference>
<comment type="subunit">
    <text evidence="7">Homodimer. Forms a stable heterotetrameric complex of 2 MoeB and 2 MoaD during adenylation of MoaD.</text>
</comment>
<reference evidence="14 15" key="1">
    <citation type="submission" date="2018-06" db="EMBL/GenBank/DDBJ databases">
        <title>Genomic Encyclopedia of Archaeal and Bacterial Type Strains, Phase II (KMG-II): from individual species to whole genera.</title>
        <authorList>
            <person name="Goeker M."/>
        </authorList>
    </citation>
    <scope>NUCLEOTIDE SEQUENCE [LARGE SCALE GENOMIC DNA]</scope>
    <source>
        <strain evidence="14 15">JCM 11668</strain>
    </source>
</reference>
<dbReference type="SUPFAM" id="SSF69572">
    <property type="entry name" value="Activating enzymes of the ubiquitin-like proteins"/>
    <property type="match status" value="1"/>
</dbReference>
<comment type="catalytic activity">
    <reaction evidence="5">
        <text>[molybdopterin-synthase sulfur-carrier protein]-C-terminal Gly-Gly + ATP + H(+) = [molybdopterin-synthase sulfur-carrier protein]-C-terminal Gly-Gly-AMP + diphosphate</text>
        <dbReference type="Rhea" id="RHEA:43616"/>
        <dbReference type="Rhea" id="RHEA-COMP:12159"/>
        <dbReference type="Rhea" id="RHEA-COMP:12202"/>
        <dbReference type="ChEBI" id="CHEBI:15378"/>
        <dbReference type="ChEBI" id="CHEBI:30616"/>
        <dbReference type="ChEBI" id="CHEBI:33019"/>
        <dbReference type="ChEBI" id="CHEBI:90618"/>
        <dbReference type="ChEBI" id="CHEBI:90778"/>
        <dbReference type="EC" id="2.7.7.80"/>
    </reaction>
</comment>
<dbReference type="FunFam" id="3.40.50.720:FF:000033">
    <property type="entry name" value="Adenylyltransferase and sulfurtransferase MOCS3"/>
    <property type="match status" value="1"/>
</dbReference>
<evidence type="ECO:0000256" key="10">
    <source>
        <dbReference type="ARBA" id="ARBA00075110"/>
    </source>
</evidence>
<evidence type="ECO:0000256" key="8">
    <source>
        <dbReference type="ARBA" id="ARBA00066884"/>
    </source>
</evidence>
<dbReference type="AlphaFoldDB" id="A0A318T832"/>
<evidence type="ECO:0000256" key="6">
    <source>
        <dbReference type="ARBA" id="ARBA00055169"/>
    </source>
</evidence>
<evidence type="ECO:0000313" key="15">
    <source>
        <dbReference type="Proteomes" id="UP000248148"/>
    </source>
</evidence>
<keyword evidence="4" id="KW-0067">ATP-binding</keyword>
<dbReference type="PANTHER" id="PTHR10953">
    <property type="entry name" value="UBIQUITIN-ACTIVATING ENZYME E1"/>
    <property type="match status" value="1"/>
</dbReference>
<dbReference type="RefSeq" id="WP_110782240.1">
    <property type="nucleotide sequence ID" value="NZ_QJTI01000024.1"/>
</dbReference>
<accession>A0A318T832</accession>
<dbReference type="Gene3D" id="3.40.50.720">
    <property type="entry name" value="NAD(P)-binding Rossmann-like Domain"/>
    <property type="match status" value="1"/>
</dbReference>
<evidence type="ECO:0000313" key="14">
    <source>
        <dbReference type="EMBL" id="PYF01262.1"/>
    </source>
</evidence>
<organism evidence="14 15">
    <name type="scientific">Rhodopseudomonas faecalis</name>
    <dbReference type="NCBI Taxonomy" id="99655"/>
    <lineage>
        <taxon>Bacteria</taxon>
        <taxon>Pseudomonadati</taxon>
        <taxon>Pseudomonadota</taxon>
        <taxon>Alphaproteobacteria</taxon>
        <taxon>Hyphomicrobiales</taxon>
        <taxon>Nitrobacteraceae</taxon>
        <taxon>Rhodopseudomonas</taxon>
    </lineage>
</organism>
<keyword evidence="2 14" id="KW-0808">Transferase</keyword>
<dbReference type="GO" id="GO:0008641">
    <property type="term" value="F:ubiquitin-like modifier activating enzyme activity"/>
    <property type="evidence" value="ECO:0007669"/>
    <property type="project" value="InterPro"/>
</dbReference>
<dbReference type="Pfam" id="PF00899">
    <property type="entry name" value="ThiF"/>
    <property type="match status" value="1"/>
</dbReference>
<keyword evidence="15" id="KW-1185">Reference proteome</keyword>
<dbReference type="PANTHER" id="PTHR10953:SF102">
    <property type="entry name" value="ADENYLYLTRANSFERASE AND SULFURTRANSFERASE MOCS3"/>
    <property type="match status" value="1"/>
</dbReference>
<evidence type="ECO:0000256" key="7">
    <source>
        <dbReference type="ARBA" id="ARBA00063809"/>
    </source>
</evidence>
<comment type="similarity">
    <text evidence="1">Belongs to the HesA/MoeB/ThiF family.</text>
</comment>
<protein>
    <recommendedName>
        <fullName evidence="9">Molybdopterin-synthase adenylyltransferase</fullName>
        <ecNumber evidence="8">2.7.7.80</ecNumber>
    </recommendedName>
    <alternativeName>
        <fullName evidence="12">MoaD protein adenylase</fullName>
    </alternativeName>
    <alternativeName>
        <fullName evidence="10">Molybdopterin-converting factor subunit 1 adenylase</fullName>
    </alternativeName>
    <alternativeName>
        <fullName evidence="11">Sulfur carrier protein MoaD adenylyltransferase</fullName>
    </alternativeName>
</protein>
<dbReference type="GO" id="GO:0004792">
    <property type="term" value="F:thiosulfate-cyanide sulfurtransferase activity"/>
    <property type="evidence" value="ECO:0007669"/>
    <property type="project" value="TreeGrafter"/>
</dbReference>
<proteinExistence type="inferred from homology"/>
<dbReference type="InterPro" id="IPR000594">
    <property type="entry name" value="ThiF_NAD_FAD-bd"/>
</dbReference>
<dbReference type="OrthoDB" id="9804286at2"/>
<evidence type="ECO:0000256" key="3">
    <source>
        <dbReference type="ARBA" id="ARBA00022741"/>
    </source>
</evidence>
<evidence type="ECO:0000256" key="12">
    <source>
        <dbReference type="ARBA" id="ARBA00078531"/>
    </source>
</evidence>
<dbReference type="InterPro" id="IPR035985">
    <property type="entry name" value="Ubiquitin-activating_enz"/>
</dbReference>
<evidence type="ECO:0000256" key="1">
    <source>
        <dbReference type="ARBA" id="ARBA00009919"/>
    </source>
</evidence>
<name>A0A318T832_9BRAD</name>
<dbReference type="Proteomes" id="UP000248148">
    <property type="component" value="Unassembled WGS sequence"/>
</dbReference>
<dbReference type="EMBL" id="QJTI01000024">
    <property type="protein sequence ID" value="PYF01262.1"/>
    <property type="molecule type" value="Genomic_DNA"/>
</dbReference>
<keyword evidence="3" id="KW-0547">Nucleotide-binding</keyword>
<comment type="function">
    <text evidence="6">Catalyzes the adenylation by ATP of the carboxyl group of the C-terminal glycine of sulfur carrier protein MoaD.</text>
</comment>
<gene>
    <name evidence="14" type="ORF">BJ122_12445</name>
</gene>
<evidence type="ECO:0000259" key="13">
    <source>
        <dbReference type="Pfam" id="PF00899"/>
    </source>
</evidence>
<dbReference type="GO" id="GO:0061605">
    <property type="term" value="F:molybdopterin-synthase adenylyltransferase activity"/>
    <property type="evidence" value="ECO:0007669"/>
    <property type="project" value="UniProtKB-EC"/>
</dbReference>
<dbReference type="EC" id="2.7.7.80" evidence="8"/>
<dbReference type="CDD" id="cd00757">
    <property type="entry name" value="ThiF_MoeB_HesA_family"/>
    <property type="match status" value="1"/>
</dbReference>